<dbReference type="Proteomes" id="UP000824469">
    <property type="component" value="Unassembled WGS sequence"/>
</dbReference>
<name>A0AA38BR70_TAXCH</name>
<organism evidence="2 3">
    <name type="scientific">Taxus chinensis</name>
    <name type="common">Chinese yew</name>
    <name type="synonym">Taxus wallichiana var. chinensis</name>
    <dbReference type="NCBI Taxonomy" id="29808"/>
    <lineage>
        <taxon>Eukaryota</taxon>
        <taxon>Viridiplantae</taxon>
        <taxon>Streptophyta</taxon>
        <taxon>Embryophyta</taxon>
        <taxon>Tracheophyta</taxon>
        <taxon>Spermatophyta</taxon>
        <taxon>Pinopsida</taxon>
        <taxon>Pinidae</taxon>
        <taxon>Conifers II</taxon>
        <taxon>Cupressales</taxon>
        <taxon>Taxaceae</taxon>
        <taxon>Taxus</taxon>
    </lineage>
</organism>
<feature type="non-terminal residue" evidence="2">
    <location>
        <position position="72"/>
    </location>
</feature>
<keyword evidence="3" id="KW-1185">Reference proteome</keyword>
<keyword evidence="1" id="KW-0175">Coiled coil</keyword>
<gene>
    <name evidence="2" type="ORF">KI387_032947</name>
</gene>
<sequence length="72" mass="8466">MIKALREELKAKDKEIARLQQEKDLTQQKYDTFVSMVEEIGDYVVKAHPHLEPKVLESFHLAMHYVNTLVKL</sequence>
<feature type="coiled-coil region" evidence="1">
    <location>
        <begin position="2"/>
        <end position="29"/>
    </location>
</feature>
<dbReference type="EMBL" id="JAHRHJ020003813">
    <property type="protein sequence ID" value="KAH9288830.1"/>
    <property type="molecule type" value="Genomic_DNA"/>
</dbReference>
<accession>A0AA38BR70</accession>
<comment type="caution">
    <text evidence="2">The sequence shown here is derived from an EMBL/GenBank/DDBJ whole genome shotgun (WGS) entry which is preliminary data.</text>
</comment>
<reference evidence="2 3" key="1">
    <citation type="journal article" date="2021" name="Nat. Plants">
        <title>The Taxus genome provides insights into paclitaxel biosynthesis.</title>
        <authorList>
            <person name="Xiong X."/>
            <person name="Gou J."/>
            <person name="Liao Q."/>
            <person name="Li Y."/>
            <person name="Zhou Q."/>
            <person name="Bi G."/>
            <person name="Li C."/>
            <person name="Du R."/>
            <person name="Wang X."/>
            <person name="Sun T."/>
            <person name="Guo L."/>
            <person name="Liang H."/>
            <person name="Lu P."/>
            <person name="Wu Y."/>
            <person name="Zhang Z."/>
            <person name="Ro D.K."/>
            <person name="Shang Y."/>
            <person name="Huang S."/>
            <person name="Yan J."/>
        </authorList>
    </citation>
    <scope>NUCLEOTIDE SEQUENCE [LARGE SCALE GENOMIC DNA]</scope>
    <source>
        <strain evidence="2">Ta-2019</strain>
    </source>
</reference>
<protein>
    <submittedName>
        <fullName evidence="2">Uncharacterized protein</fullName>
    </submittedName>
</protein>
<dbReference type="AlphaFoldDB" id="A0AA38BR70"/>
<evidence type="ECO:0000256" key="1">
    <source>
        <dbReference type="SAM" id="Coils"/>
    </source>
</evidence>
<evidence type="ECO:0000313" key="3">
    <source>
        <dbReference type="Proteomes" id="UP000824469"/>
    </source>
</evidence>
<evidence type="ECO:0000313" key="2">
    <source>
        <dbReference type="EMBL" id="KAH9288830.1"/>
    </source>
</evidence>
<proteinExistence type="predicted"/>